<organism evidence="3">
    <name type="scientific">Deinococcus sonorensis KR-87</name>
    <dbReference type="NCBI Taxonomy" id="694439"/>
    <lineage>
        <taxon>Bacteria</taxon>
        <taxon>Thermotogati</taxon>
        <taxon>Deinococcota</taxon>
        <taxon>Deinococci</taxon>
        <taxon>Deinococcales</taxon>
        <taxon>Deinococcaceae</taxon>
        <taxon>Deinococcus</taxon>
    </lineage>
</organism>
<name>A0AAU7U815_9DEIO</name>
<keyword evidence="1" id="KW-0732">Signal</keyword>
<dbReference type="RefSeq" id="WP_350242547.1">
    <property type="nucleotide sequence ID" value="NZ_CP158299.1"/>
</dbReference>
<reference evidence="3" key="1">
    <citation type="submission" date="2024-06" db="EMBL/GenBank/DDBJ databases">
        <title>Draft Genome Sequence of Deinococcus sonorensis Type Strain KR-87, a Biofilm Producing Representative of the Genus Deinococcus.</title>
        <authorList>
            <person name="Boren L.S."/>
            <person name="Grosso R.A."/>
            <person name="Hugenberg-Cox A.N."/>
            <person name="Hill J.T.E."/>
            <person name="Albert C.M."/>
            <person name="Tuohy J.M."/>
        </authorList>
    </citation>
    <scope>NUCLEOTIDE SEQUENCE</scope>
    <source>
        <strain evidence="3">KR-87</strain>
    </source>
</reference>
<dbReference type="SUPFAM" id="SSF49503">
    <property type="entry name" value="Cupredoxins"/>
    <property type="match status" value="1"/>
</dbReference>
<protein>
    <submittedName>
        <fullName evidence="3">Sulfocyanin-like copper-binding protein</fullName>
    </submittedName>
</protein>
<dbReference type="Pfam" id="PF06525">
    <property type="entry name" value="SoxE"/>
    <property type="match status" value="1"/>
</dbReference>
<dbReference type="EMBL" id="CP158299">
    <property type="protein sequence ID" value="XBV84510.1"/>
    <property type="molecule type" value="Genomic_DNA"/>
</dbReference>
<gene>
    <name evidence="3" type="ORF">ABOD76_13795</name>
</gene>
<proteinExistence type="predicted"/>
<feature type="domain" description="Sulfocyanin-like C-terminal" evidence="2">
    <location>
        <begin position="25"/>
        <end position="158"/>
    </location>
</feature>
<evidence type="ECO:0000256" key="1">
    <source>
        <dbReference type="SAM" id="SignalP"/>
    </source>
</evidence>
<evidence type="ECO:0000313" key="3">
    <source>
        <dbReference type="EMBL" id="XBV84510.1"/>
    </source>
</evidence>
<dbReference type="InterPro" id="IPR049544">
    <property type="entry name" value="SoxE-like_C"/>
</dbReference>
<accession>A0AAU7U815</accession>
<evidence type="ECO:0000259" key="2">
    <source>
        <dbReference type="Pfam" id="PF06525"/>
    </source>
</evidence>
<dbReference type="AlphaFoldDB" id="A0AAU7U815"/>
<feature type="chain" id="PRO_5043369548" evidence="1">
    <location>
        <begin position="19"/>
        <end position="163"/>
    </location>
</feature>
<sequence>MRILFTLTTLALISSAAAQTPTSYVKNDAAHKTVTIIVNAGEGNDNGGLNFNGSDHAKTQFTVPAGWTVQMQFKNVGMMPHSAIVTAGKTPPSTITAKDAAFAKAYTTHLTDGLPGGSSAQKVTFKASKAGTYNIVCGVPGHGLGGQYIGFVVSSSAKTATYK</sequence>
<feature type="signal peptide" evidence="1">
    <location>
        <begin position="1"/>
        <end position="18"/>
    </location>
</feature>
<dbReference type="Gene3D" id="2.60.40.420">
    <property type="entry name" value="Cupredoxins - blue copper proteins"/>
    <property type="match status" value="1"/>
</dbReference>
<dbReference type="InterPro" id="IPR008972">
    <property type="entry name" value="Cupredoxin"/>
</dbReference>
<dbReference type="KEGG" id="dsc:ABOD76_13795"/>